<dbReference type="Pfam" id="PF13671">
    <property type="entry name" value="AAA_33"/>
    <property type="match status" value="1"/>
</dbReference>
<keyword evidence="7 9" id="KW-0067">ATP-binding</keyword>
<evidence type="ECO:0000256" key="2">
    <source>
        <dbReference type="ARBA" id="ARBA00008420"/>
    </source>
</evidence>
<keyword evidence="4 9" id="KW-0808">Transferase</keyword>
<evidence type="ECO:0000313" key="10">
    <source>
        <dbReference type="EMBL" id="KAA8893345.1"/>
    </source>
</evidence>
<organism evidence="10 11">
    <name type="scientific">Sphaerosporella brunnea</name>
    <dbReference type="NCBI Taxonomy" id="1250544"/>
    <lineage>
        <taxon>Eukaryota</taxon>
        <taxon>Fungi</taxon>
        <taxon>Dikarya</taxon>
        <taxon>Ascomycota</taxon>
        <taxon>Pezizomycotina</taxon>
        <taxon>Pezizomycetes</taxon>
        <taxon>Pezizales</taxon>
        <taxon>Pyronemataceae</taxon>
        <taxon>Sphaerosporella</taxon>
    </lineage>
</organism>
<protein>
    <recommendedName>
        <fullName evidence="3 9">Gluconokinase</fullName>
        <ecNumber evidence="3 9">2.7.1.12</ecNumber>
    </recommendedName>
</protein>
<dbReference type="InterPro" id="IPR027417">
    <property type="entry name" value="P-loop_NTPase"/>
</dbReference>
<dbReference type="PANTHER" id="PTHR43442:SF3">
    <property type="entry name" value="GLUCONOKINASE-RELATED"/>
    <property type="match status" value="1"/>
</dbReference>
<comment type="caution">
    <text evidence="10">The sequence shown here is derived from an EMBL/GenBank/DDBJ whole genome shotgun (WGS) entry which is preliminary data.</text>
</comment>
<evidence type="ECO:0000256" key="4">
    <source>
        <dbReference type="ARBA" id="ARBA00022679"/>
    </source>
</evidence>
<dbReference type="EMBL" id="VXIS01000459">
    <property type="protein sequence ID" value="KAA8893345.1"/>
    <property type="molecule type" value="Genomic_DNA"/>
</dbReference>
<gene>
    <name evidence="10" type="ORF">FN846DRAFT_979478</name>
</gene>
<keyword evidence="10" id="KW-0378">Hydrolase</keyword>
<accession>A0A5J5ECS6</accession>
<proteinExistence type="inferred from homology"/>
<comment type="pathway">
    <text evidence="1 9">Carbohydrate acid metabolism; D-gluconate degradation.</text>
</comment>
<dbReference type="CDD" id="cd02021">
    <property type="entry name" value="GntK"/>
    <property type="match status" value="1"/>
</dbReference>
<dbReference type="EC" id="2.7.1.12" evidence="3 9"/>
<reference evidence="10 11" key="1">
    <citation type="submission" date="2019-09" db="EMBL/GenBank/DDBJ databases">
        <title>Draft genome of the ectomycorrhizal ascomycete Sphaerosporella brunnea.</title>
        <authorList>
            <consortium name="DOE Joint Genome Institute"/>
            <person name="Benucci G.M."/>
            <person name="Marozzi G."/>
            <person name="Antonielli L."/>
            <person name="Sanchez S."/>
            <person name="Marco P."/>
            <person name="Wang X."/>
            <person name="Falini L.B."/>
            <person name="Barry K."/>
            <person name="Haridas S."/>
            <person name="Lipzen A."/>
            <person name="Labutti K."/>
            <person name="Grigoriev I.V."/>
            <person name="Murat C."/>
            <person name="Martin F."/>
            <person name="Albertini E."/>
            <person name="Donnini D."/>
            <person name="Bonito G."/>
        </authorList>
    </citation>
    <scope>NUCLEOTIDE SEQUENCE [LARGE SCALE GENOMIC DNA]</scope>
    <source>
        <strain evidence="10 11">Sb_GMNB300</strain>
    </source>
</reference>
<dbReference type="FunCoup" id="A0A5J5ECS6">
    <property type="interactions" value="1120"/>
</dbReference>
<dbReference type="NCBIfam" id="TIGR01313">
    <property type="entry name" value="therm_gnt_kin"/>
    <property type="match status" value="1"/>
</dbReference>
<dbReference type="SUPFAM" id="SSF52540">
    <property type="entry name" value="P-loop containing nucleoside triphosphate hydrolases"/>
    <property type="match status" value="1"/>
</dbReference>
<keyword evidence="5 9" id="KW-0547">Nucleotide-binding</keyword>
<dbReference type="FunFam" id="3.40.50.300:FF:000522">
    <property type="entry name" value="Gluconokinase"/>
    <property type="match status" value="1"/>
</dbReference>
<dbReference type="Proteomes" id="UP000326924">
    <property type="component" value="Unassembled WGS sequence"/>
</dbReference>
<evidence type="ECO:0000256" key="6">
    <source>
        <dbReference type="ARBA" id="ARBA00022777"/>
    </source>
</evidence>
<dbReference type="GO" id="GO:0046316">
    <property type="term" value="F:gluconokinase activity"/>
    <property type="evidence" value="ECO:0007669"/>
    <property type="project" value="UniProtKB-EC"/>
</dbReference>
<dbReference type="Gene3D" id="3.40.50.300">
    <property type="entry name" value="P-loop containing nucleotide triphosphate hydrolases"/>
    <property type="match status" value="1"/>
</dbReference>
<sequence length="215" mass="23954">MLRKYESAAGSLLASPTTNTSPHNLGKVLSCASPKPARYIWIITGPAGCGKSSVARFLAKQLDLPYIEGDDYHPQSNIDKMTSGIPLTDDDRWDWLETIRNEAVRQLEGGAEGCVVTCSCLKRKYRDIIRVASREADDVVMRFVYLRADEKLLLSRVRARQGHYMKDDMVASQFAALEEPDETEQDVIPIDVSGTLDSVQSATMEQVQQIMDSHS</sequence>
<keyword evidence="11" id="KW-1185">Reference proteome</keyword>
<dbReference type="InParanoid" id="A0A5J5ECS6"/>
<evidence type="ECO:0000256" key="5">
    <source>
        <dbReference type="ARBA" id="ARBA00022741"/>
    </source>
</evidence>
<comment type="similarity">
    <text evidence="2 9">Belongs to the gluconokinase GntK/GntV family.</text>
</comment>
<comment type="catalytic activity">
    <reaction evidence="8 9">
        <text>D-gluconate + ATP = 6-phospho-D-gluconate + ADP + H(+)</text>
        <dbReference type="Rhea" id="RHEA:19433"/>
        <dbReference type="ChEBI" id="CHEBI:15378"/>
        <dbReference type="ChEBI" id="CHEBI:18391"/>
        <dbReference type="ChEBI" id="CHEBI:30616"/>
        <dbReference type="ChEBI" id="CHEBI:58759"/>
        <dbReference type="ChEBI" id="CHEBI:456216"/>
        <dbReference type="EC" id="2.7.1.12"/>
    </reaction>
</comment>
<name>A0A5J5ECS6_9PEZI</name>
<dbReference type="OrthoDB" id="275177at2759"/>
<dbReference type="AlphaFoldDB" id="A0A5J5ECS6"/>
<evidence type="ECO:0000256" key="9">
    <source>
        <dbReference type="RuleBase" id="RU363066"/>
    </source>
</evidence>
<evidence type="ECO:0000313" key="11">
    <source>
        <dbReference type="Proteomes" id="UP000326924"/>
    </source>
</evidence>
<dbReference type="GO" id="GO:0016787">
    <property type="term" value="F:hydrolase activity"/>
    <property type="evidence" value="ECO:0007669"/>
    <property type="project" value="UniProtKB-KW"/>
</dbReference>
<dbReference type="GO" id="GO:0005737">
    <property type="term" value="C:cytoplasm"/>
    <property type="evidence" value="ECO:0007669"/>
    <property type="project" value="TreeGrafter"/>
</dbReference>
<evidence type="ECO:0000256" key="8">
    <source>
        <dbReference type="ARBA" id="ARBA00048090"/>
    </source>
</evidence>
<evidence type="ECO:0000256" key="7">
    <source>
        <dbReference type="ARBA" id="ARBA00022840"/>
    </source>
</evidence>
<evidence type="ECO:0000256" key="1">
    <source>
        <dbReference type="ARBA" id="ARBA00004875"/>
    </source>
</evidence>
<dbReference type="UniPathway" id="UPA00792"/>
<dbReference type="GO" id="GO:0005524">
    <property type="term" value="F:ATP binding"/>
    <property type="evidence" value="ECO:0007669"/>
    <property type="project" value="UniProtKB-KW"/>
</dbReference>
<evidence type="ECO:0000256" key="3">
    <source>
        <dbReference type="ARBA" id="ARBA00012054"/>
    </source>
</evidence>
<keyword evidence="6 9" id="KW-0418">Kinase</keyword>
<dbReference type="PANTHER" id="PTHR43442">
    <property type="entry name" value="GLUCONOKINASE-RELATED"/>
    <property type="match status" value="1"/>
</dbReference>
<dbReference type="InterPro" id="IPR006001">
    <property type="entry name" value="Therm_gnt_kin"/>
</dbReference>
<dbReference type="GO" id="GO:0005975">
    <property type="term" value="P:carbohydrate metabolic process"/>
    <property type="evidence" value="ECO:0007669"/>
    <property type="project" value="InterPro"/>
</dbReference>